<dbReference type="Pfam" id="PF12951">
    <property type="entry name" value="PATR"/>
    <property type="match status" value="3"/>
</dbReference>
<dbReference type="InterPro" id="IPR013425">
    <property type="entry name" value="Autotrns_rpt"/>
</dbReference>
<keyword evidence="1 2" id="KW-0732">Signal</keyword>
<dbReference type="Proteomes" id="UP000366872">
    <property type="component" value="Unassembled WGS sequence"/>
</dbReference>
<feature type="signal peptide" evidence="2">
    <location>
        <begin position="1"/>
        <end position="22"/>
    </location>
</feature>
<dbReference type="NCBIfam" id="TIGR02601">
    <property type="entry name" value="autotrns_rpt"/>
    <property type="match status" value="1"/>
</dbReference>
<sequence length="1344" mass="138227">MNRTIQAGFLTLVLCTASAVRAANIYWDNSAGDNVYTNASNWVGDSFPASENMYINLGGNDKAVVGPGQTTLNADTLRIGYSGAGAELEQTGGTLQATSNSGAVSRFGNGSGNSGTLTIKAGSASINAIQLGLSGGSGHITISDGGLNVSRAVSDYSLIIDNDSGSSAGNFEISGGSLITRAGVKIGNNGTFKVVGNAATQIGIGSSGTSVDGRWVQDSGGTLAVRVAATATGLTKIVVDDQEASTDWNGDVTFAAGSLLEVDFAGAFTNGGTFTVMEWEGALLENGLALAPGVDTSIWSFNVDETNKRLTVTAAGAPFYSTNVTVNSISELRQYAGESGYAITMAPGTYWLTGTTDPYLLNFSGSNNTFNLTGVHIKVDTAELAGFGSTTLVNVLNIGGDGVVVDGLTLSMEKLAYNGTDAFGNPKEYCADKSSVVVVVTGSDTVIKNCEFTTGGSYPYGYGDAFGKGARPNVDGVTSAAFISHKKQSGFLITGGAGNVTVENVTLNMRSFGHGFFFQQGAHDLFFNNCQVLGDTMADSDDIIAHPEYQAWGSATYKEPIPADIRISKHEGGFRSYGNDPESNGYNQYIENVTITNCRVERMRTGVAAGANAGTLNVYDMEIVECEYGFGANAYGTTLYKNCKGDALNGPLIYFQYGVDYPATYEVELTGDTPGHGVWPIALISGVGNHITLTSSAAPGVYSKEAYVNTSQKWREWRHRPSGDLDELSTGNYASYTTGNFITNLTDQILVFGKNATGNSGCVSTGGVINKGTNNEYVGETLVPAPIIVQDTWSYPPNPTNVPWAQWDSEGNLILPTPPVTIFDGTLYIDDADALGGSPAGDGGTTVSNGTLEVASGFALQGEDLVLSGSGTAGQGAIYSDGAVANSTRLSSGSGSITLAGDTSIGVGVSGNQLLVGPIGGTGNLTKTGAGQLTLEGGANSFVGTFTVAEGKVLARSNKALNDLIILAGTTFSQNGNLALNQDSAEQTTVDGTLNLNSRGVADTGAFSVNIGSLSGAGLITATSTAATQTVNVNSTTTDSSFDGTIAGRLAVVKNGAGTTLALNGSCSHSEGTFVNAGWLGGTGSINGAVTVAPGAGIAPGNGVGTLTTGPQTWNGGAMLDVEVDASSHDVLVVNGALALGGVSCAIHLSAPDIGFDARASRSWLIVDAASVSGFSPGKFTVDASAFAANNPLDGGTFSVSESGGELHLDFTPVPYTALEEWRFQKFGTYSNAGDAADGANPDGDARDNLLEYGTGSNPNVFNSNSVATLGTTPDGTKATITFDRIADPALTYWVEAGTNLLSNDWNTIWTSTGSSNTAGPVTVEDTQSISSPWNRFLQMKLMH</sequence>
<evidence type="ECO:0000313" key="4">
    <source>
        <dbReference type="Proteomes" id="UP000366872"/>
    </source>
</evidence>
<dbReference type="SUPFAM" id="SSF51126">
    <property type="entry name" value="Pectin lyase-like"/>
    <property type="match status" value="1"/>
</dbReference>
<feature type="chain" id="PRO_5025421698" evidence="2">
    <location>
        <begin position="23"/>
        <end position="1344"/>
    </location>
</feature>
<keyword evidence="4" id="KW-1185">Reference proteome</keyword>
<organism evidence="3 4">
    <name type="scientific">Pontiella desulfatans</name>
    <dbReference type="NCBI Taxonomy" id="2750659"/>
    <lineage>
        <taxon>Bacteria</taxon>
        <taxon>Pseudomonadati</taxon>
        <taxon>Kiritimatiellota</taxon>
        <taxon>Kiritimatiellia</taxon>
        <taxon>Kiritimatiellales</taxon>
        <taxon>Pontiellaceae</taxon>
        <taxon>Pontiella</taxon>
    </lineage>
</organism>
<name>A0A6C2TWP3_PONDE</name>
<accession>A0A6C2TWP3</accession>
<protein>
    <submittedName>
        <fullName evidence="3">Uncharacterized protein</fullName>
    </submittedName>
</protein>
<proteinExistence type="predicted"/>
<reference evidence="3 4" key="1">
    <citation type="submission" date="2019-04" db="EMBL/GenBank/DDBJ databases">
        <authorList>
            <person name="Van Vliet M D."/>
        </authorList>
    </citation>
    <scope>NUCLEOTIDE SEQUENCE [LARGE SCALE GENOMIC DNA]</scope>
    <source>
        <strain evidence="3 4">F1</strain>
    </source>
</reference>
<dbReference type="EMBL" id="CAAHFG010000001">
    <property type="protein sequence ID" value="VGO11741.1"/>
    <property type="molecule type" value="Genomic_DNA"/>
</dbReference>
<evidence type="ECO:0000256" key="1">
    <source>
        <dbReference type="ARBA" id="ARBA00022729"/>
    </source>
</evidence>
<dbReference type="InterPro" id="IPR011050">
    <property type="entry name" value="Pectin_lyase_fold/virulence"/>
</dbReference>
<dbReference type="RefSeq" id="WP_136077472.1">
    <property type="nucleotide sequence ID" value="NZ_CAAHFG010000001.1"/>
</dbReference>
<evidence type="ECO:0000256" key="2">
    <source>
        <dbReference type="SAM" id="SignalP"/>
    </source>
</evidence>
<gene>
    <name evidence="3" type="ORF">PDESU_00287</name>
</gene>
<evidence type="ECO:0000313" key="3">
    <source>
        <dbReference type="EMBL" id="VGO11741.1"/>
    </source>
</evidence>